<evidence type="ECO:0000313" key="2">
    <source>
        <dbReference type="EMBL" id="BDS10266.1"/>
    </source>
</evidence>
<dbReference type="KEGG" id="aup:AsAng_0009740"/>
<dbReference type="PANTHER" id="PTHR43798">
    <property type="entry name" value="MONOACYLGLYCEROL LIPASE"/>
    <property type="match status" value="1"/>
</dbReference>
<dbReference type="InterPro" id="IPR000073">
    <property type="entry name" value="AB_hydrolase_1"/>
</dbReference>
<dbReference type="GO" id="GO:0003824">
    <property type="term" value="F:catalytic activity"/>
    <property type="evidence" value="ECO:0007669"/>
    <property type="project" value="InterPro"/>
</dbReference>
<dbReference type="Gene3D" id="3.40.50.1820">
    <property type="entry name" value="alpha/beta hydrolase"/>
    <property type="match status" value="1"/>
</dbReference>
<proteinExistence type="predicted"/>
<dbReference type="Pfam" id="PF00561">
    <property type="entry name" value="Abhydrolase_1"/>
    <property type="match status" value="1"/>
</dbReference>
<dbReference type="EMBL" id="AP026867">
    <property type="protein sequence ID" value="BDS10266.1"/>
    <property type="molecule type" value="Genomic_DNA"/>
</dbReference>
<dbReference type="NCBIfam" id="NF002938">
    <property type="entry name" value="PRK03592.1"/>
    <property type="match status" value="1"/>
</dbReference>
<organism evidence="2 3">
    <name type="scientific">Aureispira anguillae</name>
    <dbReference type="NCBI Taxonomy" id="2864201"/>
    <lineage>
        <taxon>Bacteria</taxon>
        <taxon>Pseudomonadati</taxon>
        <taxon>Bacteroidota</taxon>
        <taxon>Saprospiria</taxon>
        <taxon>Saprospirales</taxon>
        <taxon>Saprospiraceae</taxon>
        <taxon>Aureispira</taxon>
    </lineage>
</organism>
<dbReference type="InterPro" id="IPR050266">
    <property type="entry name" value="AB_hydrolase_sf"/>
</dbReference>
<dbReference type="AlphaFoldDB" id="A0A916DPP7"/>
<dbReference type="RefSeq" id="WP_264791593.1">
    <property type="nucleotide sequence ID" value="NZ_AP026867.1"/>
</dbReference>
<dbReference type="Proteomes" id="UP001060919">
    <property type="component" value="Chromosome"/>
</dbReference>
<dbReference type="GO" id="GO:0016020">
    <property type="term" value="C:membrane"/>
    <property type="evidence" value="ECO:0007669"/>
    <property type="project" value="TreeGrafter"/>
</dbReference>
<reference evidence="2" key="1">
    <citation type="submission" date="2022-09" db="EMBL/GenBank/DDBJ databases">
        <title>Aureispira anguillicida sp. nov., isolated from Leptocephalus of Japanese eel Anguilla japonica.</title>
        <authorList>
            <person name="Yuasa K."/>
            <person name="Mekata T."/>
            <person name="Ikunari K."/>
        </authorList>
    </citation>
    <scope>NUCLEOTIDE SEQUENCE</scope>
    <source>
        <strain evidence="2">EL160426</strain>
    </source>
</reference>
<sequence length="292" mass="33688">MKQEISAEFPFESMYLKVKNSKIHYIDEGEGDPILFLHGNPTSSYIWRNIIPYLSKNARCIAPDLIGFGKSDQPDIDYGFTEVYAYLEAFIDKMQLKNITIVVQDWGSGLGFHYANTHRNNIKGIAFMEAMYKQKEWNELSLGGKLAMKVLRSRFSSWLLLGLGNMFVKNMLPNWVERGLSAKALDTYMQPFKTLKSRKPVYVFPRDVPLKGRPLHTAKAVDAYHQWLKETSIPKICFYAKPGMLIPIEEVDWIRSNFPNITMIPLGKGSHFVQEDYPDLIGSELKKWYQTI</sequence>
<accession>A0A916DPP7</accession>
<name>A0A916DPP7_9BACT</name>
<dbReference type="InterPro" id="IPR029058">
    <property type="entry name" value="AB_hydrolase_fold"/>
</dbReference>
<dbReference type="InterPro" id="IPR000639">
    <property type="entry name" value="Epox_hydrolase-like"/>
</dbReference>
<feature type="domain" description="AB hydrolase-1" evidence="1">
    <location>
        <begin position="33"/>
        <end position="276"/>
    </location>
</feature>
<dbReference type="PANTHER" id="PTHR43798:SF24">
    <property type="entry name" value="CIS-3-ALKYL-4-ALKYLOXETAN-2-ONE DECARBOXYLASE"/>
    <property type="match status" value="1"/>
</dbReference>
<evidence type="ECO:0000259" key="1">
    <source>
        <dbReference type="Pfam" id="PF00561"/>
    </source>
</evidence>
<dbReference type="SUPFAM" id="SSF53474">
    <property type="entry name" value="alpha/beta-Hydrolases"/>
    <property type="match status" value="1"/>
</dbReference>
<dbReference type="PRINTS" id="PR00412">
    <property type="entry name" value="EPOXHYDRLASE"/>
</dbReference>
<evidence type="ECO:0000313" key="3">
    <source>
        <dbReference type="Proteomes" id="UP001060919"/>
    </source>
</evidence>
<protein>
    <submittedName>
        <fullName evidence="2">Haloalkane dehalogenase</fullName>
    </submittedName>
</protein>
<gene>
    <name evidence="2" type="ORF">AsAng_0009740</name>
</gene>
<keyword evidence="3" id="KW-1185">Reference proteome</keyword>